<keyword evidence="3" id="KW-1185">Reference proteome</keyword>
<evidence type="ECO:0000313" key="3">
    <source>
        <dbReference type="Proteomes" id="UP000295573"/>
    </source>
</evidence>
<feature type="domain" description="Mycothiol-dependent maleylpyruvate isomerase metal-binding" evidence="1">
    <location>
        <begin position="10"/>
        <end position="143"/>
    </location>
</feature>
<keyword evidence="2" id="KW-0670">Pyruvate</keyword>
<dbReference type="Gene3D" id="1.20.120.450">
    <property type="entry name" value="dinb family like domain"/>
    <property type="match status" value="1"/>
</dbReference>
<protein>
    <submittedName>
        <fullName evidence="2">Maleylpyruvate isomerase</fullName>
    </submittedName>
</protein>
<gene>
    <name evidence="2" type="ORF">EV646_10416</name>
</gene>
<evidence type="ECO:0000259" key="1">
    <source>
        <dbReference type="Pfam" id="PF11716"/>
    </source>
</evidence>
<name>A0A4R2IUZ2_9ACTN</name>
<dbReference type="SUPFAM" id="SSF55718">
    <property type="entry name" value="SCP-like"/>
    <property type="match status" value="1"/>
</dbReference>
<dbReference type="Proteomes" id="UP000295573">
    <property type="component" value="Unassembled WGS sequence"/>
</dbReference>
<dbReference type="EMBL" id="SLWR01000004">
    <property type="protein sequence ID" value="TCO48199.1"/>
    <property type="molecule type" value="Genomic_DNA"/>
</dbReference>
<dbReference type="InterPro" id="IPR017517">
    <property type="entry name" value="Maleyloyr_isom"/>
</dbReference>
<dbReference type="AlphaFoldDB" id="A0A4R2IUZ2"/>
<accession>A0A4R2IUZ2</accession>
<dbReference type="GO" id="GO:0046872">
    <property type="term" value="F:metal ion binding"/>
    <property type="evidence" value="ECO:0007669"/>
    <property type="project" value="InterPro"/>
</dbReference>
<dbReference type="InterPro" id="IPR024344">
    <property type="entry name" value="MDMPI_metal-binding"/>
</dbReference>
<dbReference type="OrthoDB" id="5118203at2"/>
<evidence type="ECO:0000313" key="2">
    <source>
        <dbReference type="EMBL" id="TCO48199.1"/>
    </source>
</evidence>
<dbReference type="InterPro" id="IPR036527">
    <property type="entry name" value="SCP2_sterol-bd_dom_sf"/>
</dbReference>
<dbReference type="RefSeq" id="WP_132147883.1">
    <property type="nucleotide sequence ID" value="NZ_SLWR01000004.1"/>
</dbReference>
<dbReference type="InterPro" id="IPR034660">
    <property type="entry name" value="DinB/YfiT-like"/>
</dbReference>
<keyword evidence="2" id="KW-0413">Isomerase</keyword>
<dbReference type="Pfam" id="PF11716">
    <property type="entry name" value="MDMPI_N"/>
    <property type="match status" value="1"/>
</dbReference>
<organism evidence="2 3">
    <name type="scientific">Kribbella antiqua</name>
    <dbReference type="NCBI Taxonomy" id="2512217"/>
    <lineage>
        <taxon>Bacteria</taxon>
        <taxon>Bacillati</taxon>
        <taxon>Actinomycetota</taxon>
        <taxon>Actinomycetes</taxon>
        <taxon>Propionibacteriales</taxon>
        <taxon>Kribbellaceae</taxon>
        <taxon>Kribbella</taxon>
    </lineage>
</organism>
<dbReference type="GO" id="GO:0016853">
    <property type="term" value="F:isomerase activity"/>
    <property type="evidence" value="ECO:0007669"/>
    <property type="project" value="UniProtKB-KW"/>
</dbReference>
<reference evidence="2 3" key="1">
    <citation type="journal article" date="2015" name="Stand. Genomic Sci.">
        <title>Genomic Encyclopedia of Bacterial and Archaeal Type Strains, Phase III: the genomes of soil and plant-associated and newly described type strains.</title>
        <authorList>
            <person name="Whitman W.B."/>
            <person name="Woyke T."/>
            <person name="Klenk H.P."/>
            <person name="Zhou Y."/>
            <person name="Lilburn T.G."/>
            <person name="Beck B.J."/>
            <person name="De Vos P."/>
            <person name="Vandamme P."/>
            <person name="Eisen J.A."/>
            <person name="Garrity G."/>
            <person name="Hugenholtz P."/>
            <person name="Kyrpides N.C."/>
        </authorList>
    </citation>
    <scope>NUCLEOTIDE SEQUENCE [LARGE SCALE GENOMIC DNA]</scope>
    <source>
        <strain evidence="2 3">VKM Ac-2541</strain>
    </source>
</reference>
<proteinExistence type="predicted"/>
<sequence length="224" mass="24421">MRDVRPEVKAAVQTINDAVAGVDEDAVRAPSGLPGWSRGHVITHVANFSEAMTRQVEEALQGRLIEVYDGGRPARDAAIEAGAGRPADELRVHLLEATSALTAAWDKVGADDWQRPIKHRDSNLAAGIYATWRELAVHTTDLALAPTPNDWPTEFCLHLLDFLRPRTPENIHLILQADNGTTWENGTGQDHVLAGKLTDLTAWYAGRTTPGPIQGPTPDLLPWP</sequence>
<comment type="caution">
    <text evidence="2">The sequence shown here is derived from an EMBL/GenBank/DDBJ whole genome shotgun (WGS) entry which is preliminary data.</text>
</comment>
<dbReference type="SUPFAM" id="SSF109854">
    <property type="entry name" value="DinB/YfiT-like putative metalloenzymes"/>
    <property type="match status" value="1"/>
</dbReference>
<dbReference type="NCBIfam" id="TIGR03083">
    <property type="entry name" value="maleylpyruvate isomerase family mycothiol-dependent enzyme"/>
    <property type="match status" value="1"/>
</dbReference>